<evidence type="ECO:0000313" key="2">
    <source>
        <dbReference type="Proteomes" id="UP001194468"/>
    </source>
</evidence>
<accession>A0AAD4G6R7</accession>
<dbReference type="EMBL" id="WHUW01000132">
    <property type="protein sequence ID" value="KAF8422145.1"/>
    <property type="molecule type" value="Genomic_DNA"/>
</dbReference>
<proteinExistence type="predicted"/>
<organism evidence="1 2">
    <name type="scientific">Boletus edulis BED1</name>
    <dbReference type="NCBI Taxonomy" id="1328754"/>
    <lineage>
        <taxon>Eukaryota</taxon>
        <taxon>Fungi</taxon>
        <taxon>Dikarya</taxon>
        <taxon>Basidiomycota</taxon>
        <taxon>Agaricomycotina</taxon>
        <taxon>Agaricomycetes</taxon>
        <taxon>Agaricomycetidae</taxon>
        <taxon>Boletales</taxon>
        <taxon>Boletineae</taxon>
        <taxon>Boletaceae</taxon>
        <taxon>Boletoideae</taxon>
        <taxon>Boletus</taxon>
    </lineage>
</organism>
<dbReference type="Proteomes" id="UP001194468">
    <property type="component" value="Unassembled WGS sequence"/>
</dbReference>
<reference evidence="1" key="2">
    <citation type="journal article" date="2020" name="Nat. Commun.">
        <title>Large-scale genome sequencing of mycorrhizal fungi provides insights into the early evolution of symbiotic traits.</title>
        <authorList>
            <person name="Miyauchi S."/>
            <person name="Kiss E."/>
            <person name="Kuo A."/>
            <person name="Drula E."/>
            <person name="Kohler A."/>
            <person name="Sanchez-Garcia M."/>
            <person name="Morin E."/>
            <person name="Andreopoulos B."/>
            <person name="Barry K.W."/>
            <person name="Bonito G."/>
            <person name="Buee M."/>
            <person name="Carver A."/>
            <person name="Chen C."/>
            <person name="Cichocki N."/>
            <person name="Clum A."/>
            <person name="Culley D."/>
            <person name="Crous P.W."/>
            <person name="Fauchery L."/>
            <person name="Girlanda M."/>
            <person name="Hayes R.D."/>
            <person name="Keri Z."/>
            <person name="LaButti K."/>
            <person name="Lipzen A."/>
            <person name="Lombard V."/>
            <person name="Magnuson J."/>
            <person name="Maillard F."/>
            <person name="Murat C."/>
            <person name="Nolan M."/>
            <person name="Ohm R.A."/>
            <person name="Pangilinan J."/>
            <person name="Pereira M.F."/>
            <person name="Perotto S."/>
            <person name="Peter M."/>
            <person name="Pfister S."/>
            <person name="Riley R."/>
            <person name="Sitrit Y."/>
            <person name="Stielow J.B."/>
            <person name="Szollosi G."/>
            <person name="Zifcakova L."/>
            <person name="Stursova M."/>
            <person name="Spatafora J.W."/>
            <person name="Tedersoo L."/>
            <person name="Vaario L.M."/>
            <person name="Yamada A."/>
            <person name="Yan M."/>
            <person name="Wang P."/>
            <person name="Xu J."/>
            <person name="Bruns T."/>
            <person name="Baldrian P."/>
            <person name="Vilgalys R."/>
            <person name="Dunand C."/>
            <person name="Henrissat B."/>
            <person name="Grigoriev I.V."/>
            <person name="Hibbett D."/>
            <person name="Nagy L.G."/>
            <person name="Martin F.M."/>
        </authorList>
    </citation>
    <scope>NUCLEOTIDE SEQUENCE</scope>
    <source>
        <strain evidence="1">BED1</strain>
    </source>
</reference>
<gene>
    <name evidence="1" type="ORF">L210DRAFT_2201980</name>
</gene>
<dbReference type="AlphaFoldDB" id="A0AAD4G6R7"/>
<protein>
    <submittedName>
        <fullName evidence="1">Uncharacterized protein</fullName>
    </submittedName>
</protein>
<keyword evidence="2" id="KW-1185">Reference proteome</keyword>
<reference evidence="1" key="1">
    <citation type="submission" date="2019-10" db="EMBL/GenBank/DDBJ databases">
        <authorList>
            <consortium name="DOE Joint Genome Institute"/>
            <person name="Kuo A."/>
            <person name="Miyauchi S."/>
            <person name="Kiss E."/>
            <person name="Drula E."/>
            <person name="Kohler A."/>
            <person name="Sanchez-Garcia M."/>
            <person name="Andreopoulos B."/>
            <person name="Barry K.W."/>
            <person name="Bonito G."/>
            <person name="Buee M."/>
            <person name="Carver A."/>
            <person name="Chen C."/>
            <person name="Cichocki N."/>
            <person name="Clum A."/>
            <person name="Culley D."/>
            <person name="Crous P.W."/>
            <person name="Fauchery L."/>
            <person name="Girlanda M."/>
            <person name="Hayes R."/>
            <person name="Keri Z."/>
            <person name="LaButti K."/>
            <person name="Lipzen A."/>
            <person name="Lombard V."/>
            <person name="Magnuson J."/>
            <person name="Maillard F."/>
            <person name="Morin E."/>
            <person name="Murat C."/>
            <person name="Nolan M."/>
            <person name="Ohm R."/>
            <person name="Pangilinan J."/>
            <person name="Pereira M."/>
            <person name="Perotto S."/>
            <person name="Peter M."/>
            <person name="Riley R."/>
            <person name="Sitrit Y."/>
            <person name="Stielow B."/>
            <person name="Szollosi G."/>
            <person name="Zifcakova L."/>
            <person name="Stursova M."/>
            <person name="Spatafora J.W."/>
            <person name="Tedersoo L."/>
            <person name="Vaario L.-M."/>
            <person name="Yamada A."/>
            <person name="Yan M."/>
            <person name="Wang P."/>
            <person name="Xu J."/>
            <person name="Bruns T."/>
            <person name="Baldrian P."/>
            <person name="Vilgalys R."/>
            <person name="Henrissat B."/>
            <person name="Grigoriev I.V."/>
            <person name="Hibbett D."/>
            <person name="Nagy L.G."/>
            <person name="Martin F.M."/>
        </authorList>
    </citation>
    <scope>NUCLEOTIDE SEQUENCE</scope>
    <source>
        <strain evidence="1">BED1</strain>
    </source>
</reference>
<comment type="caution">
    <text evidence="1">The sequence shown here is derived from an EMBL/GenBank/DDBJ whole genome shotgun (WGS) entry which is preliminary data.</text>
</comment>
<name>A0AAD4G6R7_BOLED</name>
<sequence length="145" mass="15806">MGDTLVAAGVKPSSIYGATKVSPITCTFKSLAELALWDWVRFGPNQWVRWVAQGGWDVRVTSAGAFVSEASIGDMSVNNDVGSLYNAWGYNPTHQVPVENPPDVKGYATADVFIKHSTIEGLYKVVGRQKTVPAPMEMTRMIDLN</sequence>
<evidence type="ECO:0000313" key="1">
    <source>
        <dbReference type="EMBL" id="KAF8422145.1"/>
    </source>
</evidence>